<feature type="domain" description="HTH gntR-type" evidence="4">
    <location>
        <begin position="2"/>
        <end position="70"/>
    </location>
</feature>
<dbReference type="InterPro" id="IPR028082">
    <property type="entry name" value="Peripla_BP_I"/>
</dbReference>
<dbReference type="Gene3D" id="3.40.50.2300">
    <property type="match status" value="2"/>
</dbReference>
<dbReference type="GO" id="GO:0000976">
    <property type="term" value="F:transcription cis-regulatory region binding"/>
    <property type="evidence" value="ECO:0007669"/>
    <property type="project" value="TreeGrafter"/>
</dbReference>
<keyword evidence="1" id="KW-0805">Transcription regulation</keyword>
<dbReference type="PROSITE" id="PS50949">
    <property type="entry name" value="HTH_GNTR"/>
    <property type="match status" value="1"/>
</dbReference>
<comment type="caution">
    <text evidence="5">The sequence shown here is derived from an EMBL/GenBank/DDBJ whole genome shotgun (WGS) entry which is preliminary data.</text>
</comment>
<sequence length="374" mass="42878">MQTKYNIVKQAIKSKILDGTYQPHQKISSESELMKQFGVSRHTVRLAIGELVNQGWLYREQGSGTFCADRTKDTSQKQMQQKNIAIITTYISDYIFPSIIRGAESYLSKNGYQVSLFSTDNDHDNERKILEKILTQPFDGVIIEPTKSAIANPNINYYLNLERQDIPYLMINAYYDELEPFHIIVDDEKGGFIQTEHLIEQGHTNIIGYFKNDDMQGTKRMKGYLKAHRKHGIEISPNNIITYETAEKTTKPAEELRKLLKSEKNRPTAIVCYNDELALMLLDVLREAKLRVPEDISIIGFDNSFMADITEVKLTSVEHPKSEMGELAAKVILDMVKQVRGQKKQEHMENDLIRFDPKLVVRNSTGPVDQKVES</sequence>
<protein>
    <submittedName>
        <fullName evidence="5">GntR family transcriptional regulator of arabinose operon</fullName>
    </submittedName>
</protein>
<keyword evidence="3" id="KW-0804">Transcription</keyword>
<evidence type="ECO:0000313" key="5">
    <source>
        <dbReference type="EMBL" id="MBB6512506.1"/>
    </source>
</evidence>
<dbReference type="Proteomes" id="UP000572212">
    <property type="component" value="Unassembled WGS sequence"/>
</dbReference>
<gene>
    <name evidence="5" type="ORF">GGQ92_001289</name>
</gene>
<keyword evidence="6" id="KW-1185">Reference proteome</keyword>
<evidence type="ECO:0000256" key="3">
    <source>
        <dbReference type="ARBA" id="ARBA00023163"/>
    </source>
</evidence>
<dbReference type="InterPro" id="IPR036388">
    <property type="entry name" value="WH-like_DNA-bd_sf"/>
</dbReference>
<dbReference type="PANTHER" id="PTHR30146:SF150">
    <property type="entry name" value="ARABINOSE METABOLISM TRANSCRIPTIONAL REPRESSOR"/>
    <property type="match status" value="1"/>
</dbReference>
<dbReference type="Pfam" id="PF13377">
    <property type="entry name" value="Peripla_BP_3"/>
    <property type="match status" value="1"/>
</dbReference>
<dbReference type="SUPFAM" id="SSF46785">
    <property type="entry name" value="Winged helix' DNA-binding domain"/>
    <property type="match status" value="1"/>
</dbReference>
<reference evidence="5 6" key="1">
    <citation type="submission" date="2020-08" db="EMBL/GenBank/DDBJ databases">
        <title>Genomic Encyclopedia of Type Strains, Phase IV (KMG-IV): sequencing the most valuable type-strain genomes for metagenomic binning, comparative biology and taxonomic classification.</title>
        <authorList>
            <person name="Goeker M."/>
        </authorList>
    </citation>
    <scope>NUCLEOTIDE SEQUENCE [LARGE SCALE GENOMIC DNA]</scope>
    <source>
        <strain evidence="5 6">DSM 11805</strain>
    </source>
</reference>
<dbReference type="FunFam" id="1.10.10.10:FF:000079">
    <property type="entry name" value="GntR family transcriptional regulator"/>
    <property type="match status" value="1"/>
</dbReference>
<dbReference type="InterPro" id="IPR000524">
    <property type="entry name" value="Tscrpt_reg_HTH_GntR"/>
</dbReference>
<organism evidence="5 6">
    <name type="scientific">Gracilibacillus halotolerans</name>
    <dbReference type="NCBI Taxonomy" id="74386"/>
    <lineage>
        <taxon>Bacteria</taxon>
        <taxon>Bacillati</taxon>
        <taxon>Bacillota</taxon>
        <taxon>Bacilli</taxon>
        <taxon>Bacillales</taxon>
        <taxon>Bacillaceae</taxon>
        <taxon>Gracilibacillus</taxon>
    </lineage>
</organism>
<dbReference type="SUPFAM" id="SSF53822">
    <property type="entry name" value="Periplasmic binding protein-like I"/>
    <property type="match status" value="1"/>
</dbReference>
<dbReference type="Pfam" id="PF00392">
    <property type="entry name" value="GntR"/>
    <property type="match status" value="1"/>
</dbReference>
<keyword evidence="2" id="KW-0238">DNA-binding</keyword>
<dbReference type="InterPro" id="IPR036390">
    <property type="entry name" value="WH_DNA-bd_sf"/>
</dbReference>
<dbReference type="GO" id="GO:0003700">
    <property type="term" value="F:DNA-binding transcription factor activity"/>
    <property type="evidence" value="ECO:0007669"/>
    <property type="project" value="InterPro"/>
</dbReference>
<evidence type="ECO:0000259" key="4">
    <source>
        <dbReference type="PROSITE" id="PS50949"/>
    </source>
</evidence>
<dbReference type="EMBL" id="JACHON010000003">
    <property type="protein sequence ID" value="MBB6512506.1"/>
    <property type="molecule type" value="Genomic_DNA"/>
</dbReference>
<dbReference type="CDD" id="cd01541">
    <property type="entry name" value="PBP1_AraR"/>
    <property type="match status" value="1"/>
</dbReference>
<evidence type="ECO:0000313" key="6">
    <source>
        <dbReference type="Proteomes" id="UP000572212"/>
    </source>
</evidence>
<dbReference type="RefSeq" id="WP_184245845.1">
    <property type="nucleotide sequence ID" value="NZ_BAAACU010000058.1"/>
</dbReference>
<dbReference type="SMART" id="SM00345">
    <property type="entry name" value="HTH_GNTR"/>
    <property type="match status" value="1"/>
</dbReference>
<dbReference type="PANTHER" id="PTHR30146">
    <property type="entry name" value="LACI-RELATED TRANSCRIPTIONAL REPRESSOR"/>
    <property type="match status" value="1"/>
</dbReference>
<proteinExistence type="predicted"/>
<dbReference type="CDD" id="cd07377">
    <property type="entry name" value="WHTH_GntR"/>
    <property type="match status" value="1"/>
</dbReference>
<dbReference type="Gene3D" id="1.10.10.10">
    <property type="entry name" value="Winged helix-like DNA-binding domain superfamily/Winged helix DNA-binding domain"/>
    <property type="match status" value="1"/>
</dbReference>
<accession>A0A841RM20</accession>
<evidence type="ECO:0000256" key="2">
    <source>
        <dbReference type="ARBA" id="ARBA00023125"/>
    </source>
</evidence>
<evidence type="ECO:0000256" key="1">
    <source>
        <dbReference type="ARBA" id="ARBA00023015"/>
    </source>
</evidence>
<dbReference type="InterPro" id="IPR033532">
    <property type="entry name" value="AraR_ligand_bind_dom"/>
</dbReference>
<name>A0A841RM20_9BACI</name>
<dbReference type="PRINTS" id="PR00035">
    <property type="entry name" value="HTHGNTR"/>
</dbReference>
<dbReference type="InterPro" id="IPR046335">
    <property type="entry name" value="LacI/GalR-like_sensor"/>
</dbReference>
<dbReference type="AlphaFoldDB" id="A0A841RM20"/>